<sequence>MRRFPQELRDQVFQYLPISDVASVVRACLKDGASGGHPQQADGITTTQLRDTVNNRLDPATHFRKSFCNVKQMVQCLSRTGTVLIGPRAFEYFSAEDCPRHDGGWDFLAQWFPADILDMLLSLSTAGVVWEAPLARASRQIRSCSACQQTIRDSALETARSGEVLGITATLRALSKCKLHEREGILTSIQGVARDRKTPVIFHIQELDEGEFGTNLPEDAKFQEVLDTIAAVIGNQPERTDISGWVYHSESSNGDESQSAQSDEEQVPHIDKATPSLESESVQGVDTPPDESLIPDGYRLSERAGAHGALRALADGESLCINLSRFAEIDSKVAENAHVIVGAAVWYEFARETLHVPNMVDYAAASRNFSFIDHFWGQYTLENVPCLVGEPVHDLDPFEAFMALKTDYGVANDWVWDGSE</sequence>
<keyword evidence="3" id="KW-1185">Reference proteome</keyword>
<protein>
    <recommendedName>
        <fullName evidence="4">F-box domain-containing protein</fullName>
    </recommendedName>
</protein>
<name>A0ABR3T3Y5_9PEZI</name>
<gene>
    <name evidence="2" type="ORF">SLS58_010749</name>
</gene>
<evidence type="ECO:0000313" key="2">
    <source>
        <dbReference type="EMBL" id="KAL1634244.1"/>
    </source>
</evidence>
<accession>A0ABR3T3Y5</accession>
<proteinExistence type="predicted"/>
<evidence type="ECO:0008006" key="4">
    <source>
        <dbReference type="Google" id="ProtNLM"/>
    </source>
</evidence>
<comment type="caution">
    <text evidence="2">The sequence shown here is derived from an EMBL/GenBank/DDBJ whole genome shotgun (WGS) entry which is preliminary data.</text>
</comment>
<evidence type="ECO:0000313" key="3">
    <source>
        <dbReference type="Proteomes" id="UP001521184"/>
    </source>
</evidence>
<dbReference type="EMBL" id="JAKEKT020000136">
    <property type="protein sequence ID" value="KAL1634244.1"/>
    <property type="molecule type" value="Genomic_DNA"/>
</dbReference>
<organism evidence="2 3">
    <name type="scientific">Diplodia intermedia</name>
    <dbReference type="NCBI Taxonomy" id="856260"/>
    <lineage>
        <taxon>Eukaryota</taxon>
        <taxon>Fungi</taxon>
        <taxon>Dikarya</taxon>
        <taxon>Ascomycota</taxon>
        <taxon>Pezizomycotina</taxon>
        <taxon>Dothideomycetes</taxon>
        <taxon>Dothideomycetes incertae sedis</taxon>
        <taxon>Botryosphaeriales</taxon>
        <taxon>Botryosphaeriaceae</taxon>
        <taxon>Diplodia</taxon>
    </lineage>
</organism>
<dbReference type="Proteomes" id="UP001521184">
    <property type="component" value="Unassembled WGS sequence"/>
</dbReference>
<feature type="compositionally biased region" description="Polar residues" evidence="1">
    <location>
        <begin position="249"/>
        <end position="261"/>
    </location>
</feature>
<evidence type="ECO:0000256" key="1">
    <source>
        <dbReference type="SAM" id="MobiDB-lite"/>
    </source>
</evidence>
<feature type="region of interest" description="Disordered" evidence="1">
    <location>
        <begin position="246"/>
        <end position="296"/>
    </location>
</feature>
<reference evidence="2 3" key="1">
    <citation type="journal article" date="2023" name="Plant Dis.">
        <title>First Report of Diplodia intermedia Causing Canker and Dieback Diseases on Apple Trees in Canada.</title>
        <authorList>
            <person name="Ellouze W."/>
            <person name="Ilyukhin E."/>
            <person name="Sulman M."/>
            <person name="Ali S."/>
        </authorList>
    </citation>
    <scope>NUCLEOTIDE SEQUENCE [LARGE SCALE GENOMIC DNA]</scope>
    <source>
        <strain evidence="2 3">M45-28</strain>
    </source>
</reference>